<dbReference type="ExpressionAtlas" id="M0V0W9">
    <property type="expression patterns" value="baseline"/>
</dbReference>
<organism evidence="14 15">
    <name type="scientific">Hordeum vulgare subsp. vulgare</name>
    <name type="common">Domesticated barley</name>
    <dbReference type="NCBI Taxonomy" id="112509"/>
    <lineage>
        <taxon>Eukaryota</taxon>
        <taxon>Viridiplantae</taxon>
        <taxon>Streptophyta</taxon>
        <taxon>Embryophyta</taxon>
        <taxon>Tracheophyta</taxon>
        <taxon>Spermatophyta</taxon>
        <taxon>Magnoliopsida</taxon>
        <taxon>Liliopsida</taxon>
        <taxon>Poales</taxon>
        <taxon>Poaceae</taxon>
        <taxon>BOP clade</taxon>
        <taxon>Pooideae</taxon>
        <taxon>Triticodae</taxon>
        <taxon>Triticeae</taxon>
        <taxon>Hordeinae</taxon>
        <taxon>Hordeum</taxon>
    </lineage>
</organism>
<evidence type="ECO:0000313" key="15">
    <source>
        <dbReference type="Proteomes" id="UP000011116"/>
    </source>
</evidence>
<dbReference type="InterPro" id="IPR032675">
    <property type="entry name" value="LRR_dom_sf"/>
</dbReference>
<evidence type="ECO:0000256" key="10">
    <source>
        <dbReference type="ARBA" id="ARBA00023170"/>
    </source>
</evidence>
<dbReference type="FunFam" id="3.80.10.10:FF:000041">
    <property type="entry name" value="LRR receptor-like serine/threonine-protein kinase ERECTA"/>
    <property type="match status" value="1"/>
</dbReference>
<keyword evidence="6" id="KW-0732">Signal</keyword>
<accession>M0V0W9</accession>
<keyword evidence="15" id="KW-1185">Reference proteome</keyword>
<evidence type="ECO:0000256" key="6">
    <source>
        <dbReference type="ARBA" id="ARBA00022729"/>
    </source>
</evidence>
<reference evidence="15" key="1">
    <citation type="journal article" date="2012" name="Nature">
        <title>A physical, genetic and functional sequence assembly of the barley genome.</title>
        <authorList>
            <consortium name="The International Barley Genome Sequencing Consortium"/>
            <person name="Mayer K.F."/>
            <person name="Waugh R."/>
            <person name="Brown J.W."/>
            <person name="Schulman A."/>
            <person name="Langridge P."/>
            <person name="Platzer M."/>
            <person name="Fincher G.B."/>
            <person name="Muehlbauer G.J."/>
            <person name="Sato K."/>
            <person name="Close T.J."/>
            <person name="Wise R.P."/>
            <person name="Stein N."/>
        </authorList>
    </citation>
    <scope>NUCLEOTIDE SEQUENCE [LARGE SCALE GENOMIC DNA]</scope>
    <source>
        <strain evidence="15">cv. Morex</strain>
    </source>
</reference>
<dbReference type="Proteomes" id="UP000011116">
    <property type="component" value="Chromosome 7H"/>
</dbReference>
<dbReference type="FunFam" id="3.80.10.10:FF:002651">
    <property type="entry name" value="Uncharacterized protein"/>
    <property type="match status" value="1"/>
</dbReference>
<evidence type="ECO:0000256" key="8">
    <source>
        <dbReference type="ARBA" id="ARBA00022989"/>
    </source>
</evidence>
<name>M0V0W9_HORVV</name>
<evidence type="ECO:0000256" key="5">
    <source>
        <dbReference type="ARBA" id="ARBA00022692"/>
    </source>
</evidence>
<evidence type="ECO:0000256" key="3">
    <source>
        <dbReference type="ARBA" id="ARBA00022475"/>
    </source>
</evidence>
<protein>
    <submittedName>
        <fullName evidence="14">Uncharacterized protein</fullName>
    </submittedName>
</protein>
<feature type="domain" description="Disease resistance R13L4/SHOC-2-like LRR" evidence="13">
    <location>
        <begin position="215"/>
        <end position="335"/>
    </location>
</feature>
<dbReference type="PROSITE" id="PS51450">
    <property type="entry name" value="LRR"/>
    <property type="match status" value="1"/>
</dbReference>
<evidence type="ECO:0000256" key="9">
    <source>
        <dbReference type="ARBA" id="ARBA00023136"/>
    </source>
</evidence>
<dbReference type="InterPro" id="IPR055414">
    <property type="entry name" value="LRR_R13L4/SHOC2-like"/>
</dbReference>
<dbReference type="FunFam" id="3.80.10.10:FF:000213">
    <property type="entry name" value="Tyrosine-sulfated glycopeptide receptor 1"/>
    <property type="match status" value="1"/>
</dbReference>
<dbReference type="InterPro" id="IPR003591">
    <property type="entry name" value="Leu-rich_rpt_typical-subtyp"/>
</dbReference>
<dbReference type="Pfam" id="PF00560">
    <property type="entry name" value="LRR_1"/>
    <property type="match status" value="1"/>
</dbReference>
<dbReference type="AlphaFoldDB" id="M0V0W9"/>
<dbReference type="PaxDb" id="4513-MLOC_16591.3"/>
<reference evidence="14" key="3">
    <citation type="submission" date="2022-01" db="UniProtKB">
        <authorList>
            <consortium name="EnsemblPlants"/>
        </authorList>
    </citation>
    <scope>IDENTIFICATION</scope>
    <source>
        <strain evidence="14">subsp. vulgare</strain>
    </source>
</reference>
<keyword evidence="7" id="KW-0677">Repeat</keyword>
<comment type="subcellular location">
    <subcellularLocation>
        <location evidence="1">Cell membrane</location>
    </subcellularLocation>
</comment>
<dbReference type="eggNOG" id="KOG0619">
    <property type="taxonomic scope" value="Eukaryota"/>
</dbReference>
<keyword evidence="3" id="KW-1003">Cell membrane</keyword>
<comment type="similarity">
    <text evidence="2">Belongs to the RLP family.</text>
</comment>
<evidence type="ECO:0000259" key="12">
    <source>
        <dbReference type="Pfam" id="PF08263"/>
    </source>
</evidence>
<dbReference type="GO" id="GO:0005886">
    <property type="term" value="C:plasma membrane"/>
    <property type="evidence" value="ECO:0007669"/>
    <property type="project" value="UniProtKB-SubCell"/>
</dbReference>
<dbReference type="Pfam" id="PF23598">
    <property type="entry name" value="LRR_14"/>
    <property type="match status" value="1"/>
</dbReference>
<evidence type="ECO:0000313" key="14">
    <source>
        <dbReference type="EnsemblPlants" id="HORVU.MOREX.r3.7HG0729940.1.CDS1"/>
    </source>
</evidence>
<dbReference type="Gramene" id="HORVU.MOREX.r3.7HG0729940.1">
    <property type="protein sequence ID" value="HORVU.MOREX.r3.7HG0729940.1.CDS1"/>
    <property type="gene ID" value="HORVU.MOREX.r3.7HG0729940"/>
</dbReference>
<dbReference type="InterPro" id="IPR013210">
    <property type="entry name" value="LRR_N_plant-typ"/>
</dbReference>
<evidence type="ECO:0000256" key="7">
    <source>
        <dbReference type="ARBA" id="ARBA00022737"/>
    </source>
</evidence>
<reference evidence="14" key="2">
    <citation type="submission" date="2020-10" db="EMBL/GenBank/DDBJ databases">
        <authorList>
            <person name="Scholz U."/>
            <person name="Mascher M."/>
            <person name="Fiebig A."/>
        </authorList>
    </citation>
    <scope>NUCLEOTIDE SEQUENCE [LARGE SCALE GENOMIC DNA]</scope>
    <source>
        <strain evidence="14">cv. Morex</strain>
    </source>
</reference>
<dbReference type="InterPro" id="IPR001611">
    <property type="entry name" value="Leu-rich_rpt"/>
</dbReference>
<evidence type="ECO:0000256" key="4">
    <source>
        <dbReference type="ARBA" id="ARBA00022614"/>
    </source>
</evidence>
<keyword evidence="5" id="KW-0812">Transmembrane</keyword>
<dbReference type="Gramene" id="HORVU.MOREX.r2.7HG0605560.1">
    <property type="protein sequence ID" value="HORVU.MOREX.r2.7HG0605560.1.CDS.1"/>
    <property type="gene ID" value="HORVU.MOREX.r2.7HG0605560"/>
</dbReference>
<keyword evidence="8" id="KW-1133">Transmembrane helix</keyword>
<keyword evidence="9" id="KW-0472">Membrane</keyword>
<dbReference type="Gene3D" id="3.80.10.10">
    <property type="entry name" value="Ribonuclease Inhibitor"/>
    <property type="match status" value="4"/>
</dbReference>
<evidence type="ECO:0000256" key="2">
    <source>
        <dbReference type="ARBA" id="ARBA00009592"/>
    </source>
</evidence>
<dbReference type="EnsemblPlants" id="HORVU.MOREX.r3.7HG0729940.1">
    <property type="protein sequence ID" value="HORVU.MOREX.r3.7HG0729940.1.CDS1"/>
    <property type="gene ID" value="HORVU.MOREX.r3.7HG0729940"/>
</dbReference>
<evidence type="ECO:0000259" key="13">
    <source>
        <dbReference type="Pfam" id="PF23598"/>
    </source>
</evidence>
<keyword evidence="10" id="KW-0675">Receptor</keyword>
<keyword evidence="11" id="KW-0325">Glycoprotein</keyword>
<dbReference type="Pfam" id="PF08263">
    <property type="entry name" value="LRRNT_2"/>
    <property type="match status" value="1"/>
</dbReference>
<evidence type="ECO:0000256" key="1">
    <source>
        <dbReference type="ARBA" id="ARBA00004236"/>
    </source>
</evidence>
<dbReference type="PANTHER" id="PTHR46662">
    <property type="entry name" value="DI-GLUCOSE BINDING PROTEIN WITH LEUCINE-RICH REPEAT DOMAIN-CONTAINING PROTEIN"/>
    <property type="match status" value="1"/>
</dbReference>
<evidence type="ECO:0000256" key="11">
    <source>
        <dbReference type="ARBA" id="ARBA00023180"/>
    </source>
</evidence>
<proteinExistence type="inferred from homology"/>
<dbReference type="SMART" id="SM00369">
    <property type="entry name" value="LRR_TYP"/>
    <property type="match status" value="6"/>
</dbReference>
<dbReference type="PANTHER" id="PTHR46662:SF110">
    <property type="entry name" value="OS11G0233000 PROTEIN"/>
    <property type="match status" value="1"/>
</dbReference>
<dbReference type="Pfam" id="PF13855">
    <property type="entry name" value="LRR_8"/>
    <property type="match status" value="2"/>
</dbReference>
<dbReference type="SMR" id="M0V0W9"/>
<dbReference type="SUPFAM" id="SSF52058">
    <property type="entry name" value="L domain-like"/>
    <property type="match status" value="2"/>
</dbReference>
<keyword evidence="4" id="KW-0433">Leucine-rich repeat</keyword>
<feature type="domain" description="Leucine-rich repeat-containing N-terminal plant-type" evidence="12">
    <location>
        <begin position="39"/>
        <end position="78"/>
    </location>
</feature>
<sequence length="726" mass="78516">MQELPFSPRNREGLSMPFLGLAALLLLFFASPTSSCTEQENNSLINFLDGLMPDGNGGLNVSWVKGTDCCKWEGIICSSDGTVTDVLLASRGLKGGISPSLGNLTGLLHLNLSQNSLESSLPTELVFSRSIIGLDVSFNRLKGHLQEMQSSNPSLPLQVLNISSNFFTGQFPRTAWDVTKNLVALNASNNSFTGQIPSSICINAPSFAMLDLSYNQFSGNISLGLGSCSMLRVLKVGHNNLTGALPDGLFNATSLEHLSLANNGLQGVLDGSHIVKLSSLTVLDLGSTGLSGKIPASVVQLRRLKKLYLEHNNMSGELPSALGNCSNLGYITLRNNSFTGDLSKVNFTMLDLRTADFSLNNFTGTIPESIYSCTNLVALRLAFNKFHGQFSPSIGNLRSLSFFSVTGNSFTNITNTLQMLKRCNNLTSLMMGTNFRGETIPHDETFDGFENLQVLTIDDCSLTGQIPLWISKLAKLQMLDLSLNQLTGQIPSWIDGLGFLFFLDISNNKLTGDIPAALTKMPMLLSERNATKLDTRFLELPVFWTPSRQYRTVGAFPSKLCLDNNNFTGAIPPEIGQLKMLDILNLSSNSLTGEIPQEICNLTNLQILDLSNNQLTGAIPSALNGLHFLSRFDVSNNKLEGEVPSGGQFDSFSNSSYSGNPKLCGPMINNDCNSGPSSAPGKRRNNLRRALVIGITAGGLIALILLACFLIARLAYDDHTENVVPL</sequence>
<dbReference type="PRINTS" id="PR00019">
    <property type="entry name" value="LEURICHRPT"/>
</dbReference>